<sequence>QENSLIFRYELEEDTFDNILEHNFDPIVLYEFSLLLHSFEYFISSNLKYFILLSYIFDSIFTIPLESSSCNYEYIVSSFNLEYVDSSSNLEYFISLM</sequence>
<organism evidence="1 2">
    <name type="scientific">Gigaspora margarita</name>
    <dbReference type="NCBI Taxonomy" id="4874"/>
    <lineage>
        <taxon>Eukaryota</taxon>
        <taxon>Fungi</taxon>
        <taxon>Fungi incertae sedis</taxon>
        <taxon>Mucoromycota</taxon>
        <taxon>Glomeromycotina</taxon>
        <taxon>Glomeromycetes</taxon>
        <taxon>Diversisporales</taxon>
        <taxon>Gigasporaceae</taxon>
        <taxon>Gigaspora</taxon>
    </lineage>
</organism>
<keyword evidence="2" id="KW-1185">Reference proteome</keyword>
<evidence type="ECO:0000313" key="2">
    <source>
        <dbReference type="Proteomes" id="UP000789901"/>
    </source>
</evidence>
<name>A0ABN7WVY2_GIGMA</name>
<dbReference type="Proteomes" id="UP000789901">
    <property type="component" value="Unassembled WGS sequence"/>
</dbReference>
<reference evidence="1 2" key="1">
    <citation type="submission" date="2021-06" db="EMBL/GenBank/DDBJ databases">
        <authorList>
            <person name="Kallberg Y."/>
            <person name="Tangrot J."/>
            <person name="Rosling A."/>
        </authorList>
    </citation>
    <scope>NUCLEOTIDE SEQUENCE [LARGE SCALE GENOMIC DNA]</scope>
    <source>
        <strain evidence="1 2">120-4 pot B 10/14</strain>
    </source>
</reference>
<accession>A0ABN7WVY2</accession>
<feature type="non-terminal residue" evidence="1">
    <location>
        <position position="1"/>
    </location>
</feature>
<proteinExistence type="predicted"/>
<gene>
    <name evidence="1" type="ORF">GMARGA_LOCUS35312</name>
</gene>
<evidence type="ECO:0000313" key="1">
    <source>
        <dbReference type="EMBL" id="CAG8841225.1"/>
    </source>
</evidence>
<dbReference type="EMBL" id="CAJVQB010065232">
    <property type="protein sequence ID" value="CAG8841225.1"/>
    <property type="molecule type" value="Genomic_DNA"/>
</dbReference>
<comment type="caution">
    <text evidence="1">The sequence shown here is derived from an EMBL/GenBank/DDBJ whole genome shotgun (WGS) entry which is preliminary data.</text>
</comment>
<protein>
    <submittedName>
        <fullName evidence="1">18728_t:CDS:1</fullName>
    </submittedName>
</protein>